<reference evidence="7" key="2">
    <citation type="submission" date="2025-08" db="UniProtKB">
        <authorList>
            <consortium name="RefSeq"/>
        </authorList>
    </citation>
    <scope>IDENTIFICATION</scope>
    <source>
        <tissue evidence="7">Young leaves</tissue>
    </source>
</reference>
<feature type="domain" description="Bifunctional inhibitor/plant lipid transfer protein/seed storage helical" evidence="5">
    <location>
        <begin position="31"/>
        <end position="110"/>
    </location>
</feature>
<dbReference type="KEGG" id="aprc:113854169"/>
<dbReference type="SMART" id="SM00499">
    <property type="entry name" value="AAI"/>
    <property type="match status" value="1"/>
</dbReference>
<dbReference type="OrthoDB" id="1377674at2759"/>
<dbReference type="InterPro" id="IPR016140">
    <property type="entry name" value="Bifunc_inhib/LTP/seed_store"/>
</dbReference>
<reference evidence="6" key="1">
    <citation type="journal article" date="2019" name="Toxins">
        <title>Detection of Abrin-Like and Prepropulchellin-Like Toxin Genes and Transcripts Using Whole Genome Sequencing and Full-Length Transcript Sequencing of Abrus precatorius.</title>
        <authorList>
            <person name="Hovde B.T."/>
            <person name="Daligault H.E."/>
            <person name="Hanschen E.R."/>
            <person name="Kunde Y.A."/>
            <person name="Johnson M.B."/>
            <person name="Starkenburg S.R."/>
            <person name="Johnson S.L."/>
        </authorList>
    </citation>
    <scope>NUCLEOTIDE SEQUENCE [LARGE SCALE GENOMIC DNA]</scope>
</reference>
<keyword evidence="3" id="KW-0813">Transport</keyword>
<sequence>MMKVMNLFVPMMTLCLLPSTFSTTQIVDIICSEALPLFNPCQPYLVGSAEISASCCAGVAGIIQMADTTLVRRDLCNCIKKFVSDIGINPDNAKQLPQLCHINLPFAARFHDIFTFTDQQKA</sequence>
<feature type="chain" id="PRO_5034956256" description="Non-specific lipid-transfer protein" evidence="4">
    <location>
        <begin position="23"/>
        <end position="122"/>
    </location>
</feature>
<keyword evidence="4" id="KW-0732">Signal</keyword>
<dbReference type="Proteomes" id="UP000694853">
    <property type="component" value="Unplaced"/>
</dbReference>
<dbReference type="Gene3D" id="1.10.110.10">
    <property type="entry name" value="Plant lipid-transfer and hydrophobic proteins"/>
    <property type="match status" value="1"/>
</dbReference>
<name>A0A8B8KCQ5_ABRPR</name>
<dbReference type="PANTHER" id="PTHR33076">
    <property type="entry name" value="NON-SPECIFIC LIPID-TRANSFER PROTEIN 2-RELATED"/>
    <property type="match status" value="1"/>
</dbReference>
<dbReference type="GO" id="GO:0008289">
    <property type="term" value="F:lipid binding"/>
    <property type="evidence" value="ECO:0007669"/>
    <property type="project" value="UniProtKB-KW"/>
</dbReference>
<keyword evidence="3" id="KW-0446">Lipid-binding</keyword>
<dbReference type="GeneID" id="113854169"/>
<dbReference type="GO" id="GO:0006869">
    <property type="term" value="P:lipid transport"/>
    <property type="evidence" value="ECO:0007669"/>
    <property type="project" value="InterPro"/>
</dbReference>
<comment type="similarity">
    <text evidence="1 3">Belongs to the plant LTP family.</text>
</comment>
<dbReference type="Pfam" id="PF00234">
    <property type="entry name" value="Tryp_alpha_amyl"/>
    <property type="match status" value="1"/>
</dbReference>
<proteinExistence type="inferred from homology"/>
<accession>A0A8B8KCQ5</accession>
<keyword evidence="2" id="KW-1015">Disulfide bond</keyword>
<evidence type="ECO:0000259" key="5">
    <source>
        <dbReference type="SMART" id="SM00499"/>
    </source>
</evidence>
<keyword evidence="6" id="KW-1185">Reference proteome</keyword>
<gene>
    <name evidence="7" type="primary">LOC113854169</name>
</gene>
<dbReference type="InterPro" id="IPR036312">
    <property type="entry name" value="Bifun_inhib/LTP/seed_sf"/>
</dbReference>
<dbReference type="AlphaFoldDB" id="A0A8B8KCQ5"/>
<dbReference type="CDD" id="cd01960">
    <property type="entry name" value="nsLTP1"/>
    <property type="match status" value="1"/>
</dbReference>
<evidence type="ECO:0000313" key="7">
    <source>
        <dbReference type="RefSeq" id="XP_027340854.1"/>
    </source>
</evidence>
<evidence type="ECO:0000256" key="1">
    <source>
        <dbReference type="ARBA" id="ARBA00009748"/>
    </source>
</evidence>
<evidence type="ECO:0000256" key="4">
    <source>
        <dbReference type="SAM" id="SignalP"/>
    </source>
</evidence>
<feature type="signal peptide" evidence="4">
    <location>
        <begin position="1"/>
        <end position="22"/>
    </location>
</feature>
<evidence type="ECO:0000313" key="6">
    <source>
        <dbReference type="Proteomes" id="UP000694853"/>
    </source>
</evidence>
<evidence type="ECO:0000256" key="3">
    <source>
        <dbReference type="RuleBase" id="RU000628"/>
    </source>
</evidence>
<evidence type="ECO:0000256" key="2">
    <source>
        <dbReference type="ARBA" id="ARBA00023157"/>
    </source>
</evidence>
<organism evidence="6 7">
    <name type="scientific">Abrus precatorius</name>
    <name type="common">Indian licorice</name>
    <name type="synonym">Glycine abrus</name>
    <dbReference type="NCBI Taxonomy" id="3816"/>
    <lineage>
        <taxon>Eukaryota</taxon>
        <taxon>Viridiplantae</taxon>
        <taxon>Streptophyta</taxon>
        <taxon>Embryophyta</taxon>
        <taxon>Tracheophyta</taxon>
        <taxon>Spermatophyta</taxon>
        <taxon>Magnoliopsida</taxon>
        <taxon>eudicotyledons</taxon>
        <taxon>Gunneridae</taxon>
        <taxon>Pentapetalae</taxon>
        <taxon>rosids</taxon>
        <taxon>fabids</taxon>
        <taxon>Fabales</taxon>
        <taxon>Fabaceae</taxon>
        <taxon>Papilionoideae</taxon>
        <taxon>50 kb inversion clade</taxon>
        <taxon>NPAAA clade</taxon>
        <taxon>indigoferoid/millettioid clade</taxon>
        <taxon>Abreae</taxon>
        <taxon>Abrus</taxon>
    </lineage>
</organism>
<dbReference type="SUPFAM" id="SSF47699">
    <property type="entry name" value="Bifunctional inhibitor/lipid-transfer protein/seed storage 2S albumin"/>
    <property type="match status" value="1"/>
</dbReference>
<comment type="function">
    <text evidence="3">Plant non-specific lipid-transfer proteins transfer phospholipids as well as galactolipids across membranes. May play a role in wax or cutin deposition in the cell walls of expanding epidermal cells and certain secretory tissues.</text>
</comment>
<dbReference type="InterPro" id="IPR000528">
    <property type="entry name" value="Plant_nsLTP"/>
</dbReference>
<dbReference type="RefSeq" id="XP_027340854.1">
    <property type="nucleotide sequence ID" value="XM_027485053.1"/>
</dbReference>
<dbReference type="PRINTS" id="PR00382">
    <property type="entry name" value="LIPIDTRNSFER"/>
</dbReference>
<protein>
    <recommendedName>
        <fullName evidence="3">Non-specific lipid-transfer protein</fullName>
    </recommendedName>
</protein>